<protein>
    <recommendedName>
        <fullName evidence="5">Alcohol dehydrogenase-like C-terminal domain-containing protein</fullName>
    </recommendedName>
</protein>
<keyword evidence="1" id="KW-0560">Oxidoreductase</keyword>
<sequence>MAMAAAAVALFHALAVPREQHPVNSNEAQTFWGAASLVGVLAVQIARVFGWKILATASPQHHEWLLKLGVTEIFHYHDPEVVAKIGQAVKDRGLVVHISLKAIDISNLWHSRHKAYGVSLAMTTTESGSVVHPNADSSEHDTSTSDLSINRDQLPEDSPVFLLEEAQQVFGDHLPPFVVKKRSQLSRRCVIPTVNGTRPTYPTTIDVVPRLWDKNHVYWTIDLNHKRYIVTALPGGKVGGAKWVTWAGLDNGFNEQPVALSQFASNHPPPSTPTADSLSNKRRRHTEPTDTSRPSDLENNDPRTTHAGSKDLSCSASNFNLRSNIDDLHANKTLTKNALSKGKMPTRHSELPARISHESYHGSEQNSKRRRLDISPREIRRLQALAPPPLSQPNRRTSRTQIPDSQIQPTITVVQPPASTSTGLFSNLFSQHPPNPLSQSPQLPASNHTTPKPPNEPITRDQDKLNRTLLIVRVAPSTEYTPLKLSECSDMSVLFSKAIGVWNLEEQDVARIKVVFKWKHVDDPMRVMVMNQSQVCFAHMLDEIEDAPVWSEEKRKCLLDVEIVMKRSTSG</sequence>
<name>A0AA39V3P9_9LECA</name>
<feature type="compositionally biased region" description="Basic and acidic residues" evidence="2">
    <location>
        <begin position="347"/>
        <end position="361"/>
    </location>
</feature>
<dbReference type="GO" id="GO:0016651">
    <property type="term" value="F:oxidoreductase activity, acting on NAD(P)H"/>
    <property type="evidence" value="ECO:0007669"/>
    <property type="project" value="InterPro"/>
</dbReference>
<feature type="compositionally biased region" description="Polar residues" evidence="2">
    <location>
        <begin position="399"/>
        <end position="429"/>
    </location>
</feature>
<organism evidence="3 4">
    <name type="scientific">Cladonia borealis</name>
    <dbReference type="NCBI Taxonomy" id="184061"/>
    <lineage>
        <taxon>Eukaryota</taxon>
        <taxon>Fungi</taxon>
        <taxon>Dikarya</taxon>
        <taxon>Ascomycota</taxon>
        <taxon>Pezizomycotina</taxon>
        <taxon>Lecanoromycetes</taxon>
        <taxon>OSLEUM clade</taxon>
        <taxon>Lecanoromycetidae</taxon>
        <taxon>Lecanorales</taxon>
        <taxon>Lecanorineae</taxon>
        <taxon>Cladoniaceae</taxon>
        <taxon>Cladonia</taxon>
    </lineage>
</organism>
<dbReference type="PANTHER" id="PTHR45348">
    <property type="entry name" value="HYPOTHETICAL OXIDOREDUCTASE (EUROFUNG)"/>
    <property type="match status" value="1"/>
</dbReference>
<keyword evidence="4" id="KW-1185">Reference proteome</keyword>
<evidence type="ECO:0000313" key="4">
    <source>
        <dbReference type="Proteomes" id="UP001166286"/>
    </source>
</evidence>
<comment type="caution">
    <text evidence="3">The sequence shown here is derived from an EMBL/GenBank/DDBJ whole genome shotgun (WGS) entry which is preliminary data.</text>
</comment>
<dbReference type="EMBL" id="JAFEKC020000017">
    <property type="protein sequence ID" value="KAK0510194.1"/>
    <property type="molecule type" value="Genomic_DNA"/>
</dbReference>
<evidence type="ECO:0000256" key="2">
    <source>
        <dbReference type="SAM" id="MobiDB-lite"/>
    </source>
</evidence>
<dbReference type="Gene3D" id="3.40.50.720">
    <property type="entry name" value="NAD(P)-binding Rossmann-like Domain"/>
    <property type="match status" value="1"/>
</dbReference>
<feature type="region of interest" description="Disordered" evidence="2">
    <location>
        <begin position="336"/>
        <end position="463"/>
    </location>
</feature>
<evidence type="ECO:0008006" key="5">
    <source>
        <dbReference type="Google" id="ProtNLM"/>
    </source>
</evidence>
<dbReference type="SUPFAM" id="SSF51735">
    <property type="entry name" value="NAD(P)-binding Rossmann-fold domains"/>
    <property type="match status" value="1"/>
</dbReference>
<feature type="compositionally biased region" description="Basic and acidic residues" evidence="2">
    <location>
        <begin position="372"/>
        <end position="381"/>
    </location>
</feature>
<dbReference type="InterPro" id="IPR047122">
    <property type="entry name" value="Trans-enoyl_RdTase-like"/>
</dbReference>
<feature type="compositionally biased region" description="Basic and acidic residues" evidence="2">
    <location>
        <begin position="286"/>
        <end position="304"/>
    </location>
</feature>
<gene>
    <name evidence="3" type="ORF">JMJ35_007588</name>
</gene>
<evidence type="ECO:0000313" key="3">
    <source>
        <dbReference type="EMBL" id="KAK0510194.1"/>
    </source>
</evidence>
<dbReference type="PANTHER" id="PTHR45348:SF2">
    <property type="entry name" value="ZINC-TYPE ALCOHOL DEHYDROGENASE-LIKE PROTEIN C2E1P3.01"/>
    <property type="match status" value="1"/>
</dbReference>
<evidence type="ECO:0000256" key="1">
    <source>
        <dbReference type="ARBA" id="ARBA00023002"/>
    </source>
</evidence>
<accession>A0AA39V3P9</accession>
<feature type="region of interest" description="Disordered" evidence="2">
    <location>
        <begin position="129"/>
        <end position="149"/>
    </location>
</feature>
<reference evidence="3" key="1">
    <citation type="submission" date="2023-03" db="EMBL/GenBank/DDBJ databases">
        <title>Complete genome of Cladonia borealis.</title>
        <authorList>
            <person name="Park H."/>
        </authorList>
    </citation>
    <scope>NUCLEOTIDE SEQUENCE</scope>
    <source>
        <strain evidence="3">ANT050790</strain>
    </source>
</reference>
<feature type="region of interest" description="Disordered" evidence="2">
    <location>
        <begin position="261"/>
        <end position="314"/>
    </location>
</feature>
<proteinExistence type="predicted"/>
<dbReference type="Proteomes" id="UP001166286">
    <property type="component" value="Unassembled WGS sequence"/>
</dbReference>
<dbReference type="InterPro" id="IPR036291">
    <property type="entry name" value="NAD(P)-bd_dom_sf"/>
</dbReference>
<dbReference type="AlphaFoldDB" id="A0AA39V3P9"/>